<gene>
    <name evidence="4" type="ORF">DFJ66_5657</name>
</gene>
<feature type="compositionally biased region" description="Low complexity" evidence="2">
    <location>
        <begin position="31"/>
        <end position="47"/>
    </location>
</feature>
<dbReference type="Proteomes" id="UP000272729">
    <property type="component" value="Unassembled WGS sequence"/>
</dbReference>
<evidence type="ECO:0000256" key="3">
    <source>
        <dbReference type="SAM" id="SignalP"/>
    </source>
</evidence>
<dbReference type="Pfam" id="PF04203">
    <property type="entry name" value="Sortase"/>
    <property type="match status" value="1"/>
</dbReference>
<keyword evidence="5" id="KW-1185">Reference proteome</keyword>
<organism evidence="4 5">
    <name type="scientific">Saccharothrix variisporea</name>
    <dbReference type="NCBI Taxonomy" id="543527"/>
    <lineage>
        <taxon>Bacteria</taxon>
        <taxon>Bacillati</taxon>
        <taxon>Actinomycetota</taxon>
        <taxon>Actinomycetes</taxon>
        <taxon>Pseudonocardiales</taxon>
        <taxon>Pseudonocardiaceae</taxon>
        <taxon>Saccharothrix</taxon>
    </lineage>
</organism>
<dbReference type="Gene3D" id="2.40.260.10">
    <property type="entry name" value="Sortase"/>
    <property type="match status" value="1"/>
</dbReference>
<keyword evidence="3" id="KW-0732">Signal</keyword>
<dbReference type="NCBIfam" id="NF033748">
    <property type="entry name" value="class_F_sortase"/>
    <property type="match status" value="1"/>
</dbReference>
<dbReference type="OrthoDB" id="525039at2"/>
<evidence type="ECO:0000313" key="5">
    <source>
        <dbReference type="Proteomes" id="UP000272729"/>
    </source>
</evidence>
<keyword evidence="1" id="KW-0378">Hydrolase</keyword>
<dbReference type="SUPFAM" id="SSF63817">
    <property type="entry name" value="Sortase"/>
    <property type="match status" value="1"/>
</dbReference>
<accession>A0A495XGM1</accession>
<dbReference type="InterPro" id="IPR005754">
    <property type="entry name" value="Sortase"/>
</dbReference>
<dbReference type="InterPro" id="IPR023365">
    <property type="entry name" value="Sortase_dom-sf"/>
</dbReference>
<feature type="signal peptide" evidence="3">
    <location>
        <begin position="1"/>
        <end position="17"/>
    </location>
</feature>
<sequence length="198" mass="20681">MARLSAGVLLGVALALAACSTPTEPTPPTTPTATTASAGTTTPAPAARAVRIDPTEVVIPKIGARSSLVPLGLNPDETVQVPPVEQPMQAGWYVHARAPGEPGPAIILGHVDGNSQPGIFHRLKELVPGDGIDVARADGSTVRFAVVRVDQVSKERFPTDAVYGDTPDPVLRLITCGGVFDRSARSYQDNVIVYAKMI</sequence>
<dbReference type="GO" id="GO:0016787">
    <property type="term" value="F:hydrolase activity"/>
    <property type="evidence" value="ECO:0007669"/>
    <property type="project" value="UniProtKB-KW"/>
</dbReference>
<name>A0A495XGM1_9PSEU</name>
<protein>
    <submittedName>
        <fullName evidence="4">Sortase family protein</fullName>
    </submittedName>
</protein>
<evidence type="ECO:0000313" key="4">
    <source>
        <dbReference type="EMBL" id="RKT72346.1"/>
    </source>
</evidence>
<dbReference type="PROSITE" id="PS51257">
    <property type="entry name" value="PROKAR_LIPOPROTEIN"/>
    <property type="match status" value="1"/>
</dbReference>
<dbReference type="AlphaFoldDB" id="A0A495XGM1"/>
<evidence type="ECO:0000256" key="2">
    <source>
        <dbReference type="SAM" id="MobiDB-lite"/>
    </source>
</evidence>
<reference evidence="4 5" key="1">
    <citation type="submission" date="2018-10" db="EMBL/GenBank/DDBJ databases">
        <title>Sequencing the genomes of 1000 actinobacteria strains.</title>
        <authorList>
            <person name="Klenk H.-P."/>
        </authorList>
    </citation>
    <scope>NUCLEOTIDE SEQUENCE [LARGE SCALE GENOMIC DNA]</scope>
    <source>
        <strain evidence="4 5">DSM 43911</strain>
    </source>
</reference>
<feature type="chain" id="PRO_5038333673" evidence="3">
    <location>
        <begin position="18"/>
        <end position="198"/>
    </location>
</feature>
<proteinExistence type="predicted"/>
<feature type="region of interest" description="Disordered" evidence="2">
    <location>
        <begin position="20"/>
        <end position="47"/>
    </location>
</feature>
<dbReference type="EMBL" id="RBXR01000001">
    <property type="protein sequence ID" value="RKT72346.1"/>
    <property type="molecule type" value="Genomic_DNA"/>
</dbReference>
<evidence type="ECO:0000256" key="1">
    <source>
        <dbReference type="ARBA" id="ARBA00022801"/>
    </source>
</evidence>
<dbReference type="InterPro" id="IPR042001">
    <property type="entry name" value="Sortase_F"/>
</dbReference>
<comment type="caution">
    <text evidence="4">The sequence shown here is derived from an EMBL/GenBank/DDBJ whole genome shotgun (WGS) entry which is preliminary data.</text>
</comment>
<dbReference type="RefSeq" id="WP_121225309.1">
    <property type="nucleotide sequence ID" value="NZ_JBIUBA010000037.1"/>
</dbReference>
<dbReference type="CDD" id="cd05829">
    <property type="entry name" value="Sortase_F"/>
    <property type="match status" value="1"/>
</dbReference>